<comment type="caution">
    <text evidence="1">The sequence shown here is derived from an EMBL/GenBank/DDBJ whole genome shotgun (WGS) entry which is preliminary data.</text>
</comment>
<gene>
    <name evidence="1" type="ORF">GCM10010145_46750</name>
</gene>
<sequence>MSPVVTKVNENAQINSLAMLSSHAKEGEVVVGAWPAAVMDGVMGALGCAPAVANEVGKAVYAAVG</sequence>
<dbReference type="RefSeq" id="WP_189218856.1">
    <property type="nucleotide sequence ID" value="NZ_BMQK01000012.1"/>
</dbReference>
<dbReference type="Proteomes" id="UP000620156">
    <property type="component" value="Unassembled WGS sequence"/>
</dbReference>
<reference evidence="1" key="2">
    <citation type="submission" date="2020-09" db="EMBL/GenBank/DDBJ databases">
        <authorList>
            <person name="Sun Q."/>
            <person name="Ohkuma M."/>
        </authorList>
    </citation>
    <scope>NUCLEOTIDE SEQUENCE</scope>
    <source>
        <strain evidence="1">JCM 3131</strain>
    </source>
</reference>
<name>A0A918BIJ0_9ACTN</name>
<reference evidence="1" key="1">
    <citation type="journal article" date="2014" name="Int. J. Syst. Evol. Microbiol.">
        <title>Complete genome sequence of Corynebacterium casei LMG S-19264T (=DSM 44701T), isolated from a smear-ripened cheese.</title>
        <authorList>
            <consortium name="US DOE Joint Genome Institute (JGI-PGF)"/>
            <person name="Walter F."/>
            <person name="Albersmeier A."/>
            <person name="Kalinowski J."/>
            <person name="Ruckert C."/>
        </authorList>
    </citation>
    <scope>NUCLEOTIDE SEQUENCE</scope>
    <source>
        <strain evidence="1">JCM 3131</strain>
    </source>
</reference>
<evidence type="ECO:0000313" key="2">
    <source>
        <dbReference type="Proteomes" id="UP000620156"/>
    </source>
</evidence>
<keyword evidence="2" id="KW-1185">Reference proteome</keyword>
<accession>A0A918BIJ0</accession>
<proteinExistence type="predicted"/>
<organism evidence="1 2">
    <name type="scientific">Streptomyces ruber</name>
    <dbReference type="NCBI Taxonomy" id="83378"/>
    <lineage>
        <taxon>Bacteria</taxon>
        <taxon>Bacillati</taxon>
        <taxon>Actinomycetota</taxon>
        <taxon>Actinomycetes</taxon>
        <taxon>Kitasatosporales</taxon>
        <taxon>Streptomycetaceae</taxon>
        <taxon>Streptomyces</taxon>
    </lineage>
</organism>
<evidence type="ECO:0000313" key="1">
    <source>
        <dbReference type="EMBL" id="GGQ71859.1"/>
    </source>
</evidence>
<dbReference type="AlphaFoldDB" id="A0A918BIJ0"/>
<protein>
    <submittedName>
        <fullName evidence="1">Uncharacterized protein</fullName>
    </submittedName>
</protein>
<dbReference type="EMBL" id="BMQK01000012">
    <property type="protein sequence ID" value="GGQ71859.1"/>
    <property type="molecule type" value="Genomic_DNA"/>
</dbReference>